<dbReference type="EMBL" id="SRYB01000006">
    <property type="protein sequence ID" value="TGY79473.1"/>
    <property type="molecule type" value="Genomic_DNA"/>
</dbReference>
<accession>A0AC61RIC8</accession>
<keyword evidence="2" id="KW-1185">Reference proteome</keyword>
<organism evidence="1 2">
    <name type="scientific">Lepagella muris</name>
    <dbReference type="NCBI Taxonomy" id="3032870"/>
    <lineage>
        <taxon>Bacteria</taxon>
        <taxon>Pseudomonadati</taxon>
        <taxon>Bacteroidota</taxon>
        <taxon>Bacteroidia</taxon>
        <taxon>Bacteroidales</taxon>
        <taxon>Muribaculaceae</taxon>
        <taxon>Lepagella</taxon>
    </lineage>
</organism>
<evidence type="ECO:0000313" key="1">
    <source>
        <dbReference type="EMBL" id="TGY79473.1"/>
    </source>
</evidence>
<gene>
    <name evidence="1" type="ORF">E5331_05520</name>
</gene>
<protein>
    <submittedName>
        <fullName evidence="1">Uncharacterized protein</fullName>
    </submittedName>
</protein>
<comment type="caution">
    <text evidence="1">The sequence shown here is derived from an EMBL/GenBank/DDBJ whole genome shotgun (WGS) entry which is preliminary data.</text>
</comment>
<reference evidence="1" key="1">
    <citation type="submission" date="2019-04" db="EMBL/GenBank/DDBJ databases">
        <title>Microbes associate with the intestines of laboratory mice.</title>
        <authorList>
            <person name="Navarre W."/>
            <person name="Wong E."/>
            <person name="Huang K."/>
            <person name="Tropini C."/>
            <person name="Ng K."/>
            <person name="Yu B."/>
        </authorList>
    </citation>
    <scope>NUCLEOTIDE SEQUENCE</scope>
    <source>
        <strain evidence="1">NM04_E33</strain>
    </source>
</reference>
<name>A0AC61RIC8_9BACT</name>
<proteinExistence type="predicted"/>
<sequence length="134" mass="15685">MKIVNCILAFMMVLSFAQCSKEEHENETKIEVYQTIWQGTLTDSSGKEYYVMYSFGSESSGDFLYNTKKDEPFKDYNSFEYRLEGHILRISPIVPNNIFAGYWWITRYDGNNMTLLKEPDTAEQSIMTLKKVLQ</sequence>
<evidence type="ECO:0000313" key="2">
    <source>
        <dbReference type="Proteomes" id="UP000306319"/>
    </source>
</evidence>
<dbReference type="Proteomes" id="UP000306319">
    <property type="component" value="Unassembled WGS sequence"/>
</dbReference>